<accession>B2VDV9</accession>
<keyword evidence="3 9" id="KW-0805">Transcription regulation</keyword>
<keyword evidence="11" id="KW-1185">Reference proteome</keyword>
<evidence type="ECO:0000256" key="7">
    <source>
        <dbReference type="ARBA" id="ARBA00023163"/>
    </source>
</evidence>
<gene>
    <name evidence="9" type="primary">flhD</name>
    <name evidence="10" type="ordered locus">ETA_09500</name>
</gene>
<keyword evidence="5 9" id="KW-1015">Disulfide bond</keyword>
<dbReference type="Gene3D" id="1.10.4000.10">
    <property type="entry name" value="Flagellar transcriptional activator FlhD"/>
    <property type="match status" value="1"/>
</dbReference>
<dbReference type="KEGG" id="eta:ETA_09500"/>
<comment type="function">
    <text evidence="8 9">Functions in complex with FlhC as a master transcriptional regulator that regulates transcription of several flagellar and non-flagellar operons by binding to their promoter region. Activates expression of class 2 flagellar genes, including fliA, which is a flagellum-specific sigma factor that turns on the class 3 genes. Also regulates genes whose products function in a variety of physiological pathways.</text>
</comment>
<evidence type="ECO:0000256" key="6">
    <source>
        <dbReference type="ARBA" id="ARBA00023159"/>
    </source>
</evidence>
<evidence type="ECO:0000256" key="2">
    <source>
        <dbReference type="ARBA" id="ARBA00022795"/>
    </source>
</evidence>
<dbReference type="InterPro" id="IPR036194">
    <property type="entry name" value="FlhD_sf"/>
</dbReference>
<evidence type="ECO:0000256" key="4">
    <source>
        <dbReference type="ARBA" id="ARBA00023125"/>
    </source>
</evidence>
<keyword evidence="10" id="KW-0969">Cilium</keyword>
<keyword evidence="4 9" id="KW-0238">DNA-binding</keyword>
<evidence type="ECO:0000256" key="3">
    <source>
        <dbReference type="ARBA" id="ARBA00023015"/>
    </source>
</evidence>
<dbReference type="AlphaFoldDB" id="B2VDV9"/>
<comment type="similarity">
    <text evidence="9">Belongs to the FlhD family.</text>
</comment>
<dbReference type="eggNOG" id="ENOG5031P80">
    <property type="taxonomic scope" value="Bacteria"/>
</dbReference>
<comment type="domain">
    <text evidence="9">The C-terminal region contains a putative helix-turn-helix (HTH) motif, suggesting that this region may bind DNA.</text>
</comment>
<dbReference type="InterPro" id="IPR023559">
    <property type="entry name" value="Flagellar_FlhD"/>
</dbReference>
<dbReference type="NCBIfam" id="NF002783">
    <property type="entry name" value="PRK02909.1-1"/>
    <property type="match status" value="1"/>
</dbReference>
<dbReference type="EMBL" id="CU468135">
    <property type="protein sequence ID" value="CAO95996.1"/>
    <property type="molecule type" value="Genomic_DNA"/>
</dbReference>
<dbReference type="STRING" id="465817.ETA_09500"/>
<evidence type="ECO:0000313" key="10">
    <source>
        <dbReference type="EMBL" id="CAO95996.1"/>
    </source>
</evidence>
<dbReference type="GO" id="GO:1902208">
    <property type="term" value="P:regulation of bacterial-type flagellum assembly"/>
    <property type="evidence" value="ECO:0007669"/>
    <property type="project" value="UniProtKB-UniRule"/>
</dbReference>
<dbReference type="Pfam" id="PF05247">
    <property type="entry name" value="FlhD"/>
    <property type="match status" value="1"/>
</dbReference>
<reference evidence="10 11" key="1">
    <citation type="journal article" date="2008" name="Environ. Microbiol.">
        <title>The genome of Erwinia tasmaniensis strain Et1/99, a non-pathogenic bacterium in the genus Erwinia.</title>
        <authorList>
            <person name="Kube M."/>
            <person name="Migdoll A.M."/>
            <person name="Mueller I."/>
            <person name="Kuhl H."/>
            <person name="Beck A."/>
            <person name="Reinhardt R."/>
            <person name="Geider K."/>
        </authorList>
    </citation>
    <scope>NUCLEOTIDE SEQUENCE [LARGE SCALE GENOMIC DNA]</scope>
    <source>
        <strain evidence="11">DSM 17950 / CFBP 7177 / CIP 109463 / NCPPB 4357 / Et1/99</strain>
    </source>
</reference>
<dbReference type="Proteomes" id="UP000001726">
    <property type="component" value="Chromosome"/>
</dbReference>
<dbReference type="OrthoDB" id="5298036at2"/>
<dbReference type="RefSeq" id="WP_012440698.1">
    <property type="nucleotide sequence ID" value="NC_010694.1"/>
</dbReference>
<sequence length="116" mass="12970">MSSLNEHLQNIHDLNLSYLLLCQKLISTDKSAAGFRLGLPEETINNLKALTLPQLIKLAATNQLICRLRVEDAAIINLTKDSRVEALQQIHTGILLSTDLINTLNKQQSRDLRGKK</sequence>
<proteinExistence type="inferred from homology"/>
<evidence type="ECO:0000256" key="1">
    <source>
        <dbReference type="ARBA" id="ARBA00022490"/>
    </source>
</evidence>
<keyword evidence="10" id="KW-0966">Cell projection</keyword>
<dbReference type="HAMAP" id="MF_00725">
    <property type="entry name" value="FlhD"/>
    <property type="match status" value="1"/>
</dbReference>
<organism evidence="10 11">
    <name type="scientific">Erwinia tasmaniensis (strain DSM 17950 / CFBP 7177 / CIP 109463 / NCPPB 4357 / Et1/99)</name>
    <dbReference type="NCBI Taxonomy" id="465817"/>
    <lineage>
        <taxon>Bacteria</taxon>
        <taxon>Pseudomonadati</taxon>
        <taxon>Pseudomonadota</taxon>
        <taxon>Gammaproteobacteria</taxon>
        <taxon>Enterobacterales</taxon>
        <taxon>Erwiniaceae</taxon>
        <taxon>Erwinia</taxon>
    </lineage>
</organism>
<keyword evidence="7 9" id="KW-0804">Transcription</keyword>
<evidence type="ECO:0000256" key="9">
    <source>
        <dbReference type="HAMAP-Rule" id="MF_00725"/>
    </source>
</evidence>
<dbReference type="GO" id="GO:0003677">
    <property type="term" value="F:DNA binding"/>
    <property type="evidence" value="ECO:0007669"/>
    <property type="project" value="UniProtKB-UniRule"/>
</dbReference>
<dbReference type="HOGENOM" id="CLU_144160_0_0_6"/>
<dbReference type="SUPFAM" id="SSF63592">
    <property type="entry name" value="Flagellar transcriptional activator FlhD"/>
    <property type="match status" value="1"/>
</dbReference>
<evidence type="ECO:0000256" key="8">
    <source>
        <dbReference type="ARBA" id="ARBA00025431"/>
    </source>
</evidence>
<keyword evidence="10" id="KW-0282">Flagellum</keyword>
<comment type="subunit">
    <text evidence="9">Homodimer; disulfide-linked. Forms a heterohexamer composed of two FlhC and four FlhD subunits. Each FlhC binds a FlhD dimer, forming a heterotrimer, and a hexamer assembles by dimerization of two heterotrimers.</text>
</comment>
<keyword evidence="6 9" id="KW-0010">Activator</keyword>
<evidence type="ECO:0000256" key="5">
    <source>
        <dbReference type="ARBA" id="ARBA00023157"/>
    </source>
</evidence>
<protein>
    <recommendedName>
        <fullName evidence="9">Flagellar transcriptional regulator FlhD</fullName>
    </recommendedName>
</protein>
<name>B2VDV9_ERWT9</name>
<dbReference type="GO" id="GO:0005737">
    <property type="term" value="C:cytoplasm"/>
    <property type="evidence" value="ECO:0007669"/>
    <property type="project" value="UniProtKB-SubCell"/>
</dbReference>
<keyword evidence="2 9" id="KW-1005">Bacterial flagellum biogenesis</keyword>
<evidence type="ECO:0000313" key="11">
    <source>
        <dbReference type="Proteomes" id="UP000001726"/>
    </source>
</evidence>
<keyword evidence="1 9" id="KW-0963">Cytoplasm</keyword>
<dbReference type="GO" id="GO:0044780">
    <property type="term" value="P:bacterial-type flagellum assembly"/>
    <property type="evidence" value="ECO:0007669"/>
    <property type="project" value="InterPro"/>
</dbReference>
<dbReference type="GO" id="GO:0045893">
    <property type="term" value="P:positive regulation of DNA-templated transcription"/>
    <property type="evidence" value="ECO:0007669"/>
    <property type="project" value="InterPro"/>
</dbReference>
<comment type="subcellular location">
    <subcellularLocation>
        <location evidence="9">Cytoplasm</location>
    </subcellularLocation>
</comment>
<feature type="disulfide bond" description="Interchain" evidence="9">
    <location>
        <position position="66"/>
    </location>
</feature>